<keyword evidence="5" id="KW-0547">Nucleotide-binding</keyword>
<protein>
    <recommendedName>
        <fullName evidence="1">non-specific serine/threonine protein kinase</fullName>
        <ecNumber evidence="1">2.7.11.1</ecNumber>
    </recommendedName>
</protein>
<dbReference type="GO" id="GO:0005524">
    <property type="term" value="F:ATP binding"/>
    <property type="evidence" value="ECO:0007669"/>
    <property type="project" value="UniProtKB-KW"/>
</dbReference>
<keyword evidence="4" id="KW-0677">Repeat</keyword>
<dbReference type="EMBL" id="JAUHHV010000005">
    <property type="protein sequence ID" value="KAK1424796.1"/>
    <property type="molecule type" value="Genomic_DNA"/>
</dbReference>
<dbReference type="GO" id="GO:0005737">
    <property type="term" value="C:cytoplasm"/>
    <property type="evidence" value="ECO:0007669"/>
    <property type="project" value="UniProtKB-ARBA"/>
</dbReference>
<evidence type="ECO:0000256" key="7">
    <source>
        <dbReference type="ARBA" id="ARBA00022840"/>
    </source>
</evidence>
<evidence type="ECO:0000256" key="10">
    <source>
        <dbReference type="PROSITE-ProRule" id="PRU00259"/>
    </source>
</evidence>
<name>A0AAD8KPE2_TARER</name>
<evidence type="ECO:0000313" key="13">
    <source>
        <dbReference type="Proteomes" id="UP001229421"/>
    </source>
</evidence>
<feature type="signal peptide" evidence="11">
    <location>
        <begin position="1"/>
        <end position="19"/>
    </location>
</feature>
<gene>
    <name evidence="12" type="ORF">QVD17_20134</name>
</gene>
<dbReference type="PANTHER" id="PTHR22983">
    <property type="entry name" value="PROTEIN KINASE RELATED"/>
    <property type="match status" value="1"/>
</dbReference>
<feature type="repeat" description="ARM" evidence="10">
    <location>
        <begin position="56"/>
        <end position="85"/>
    </location>
</feature>
<keyword evidence="7" id="KW-0067">ATP-binding</keyword>
<dbReference type="InterPro" id="IPR016024">
    <property type="entry name" value="ARM-type_fold"/>
</dbReference>
<organism evidence="12 13">
    <name type="scientific">Tagetes erecta</name>
    <name type="common">African marigold</name>
    <dbReference type="NCBI Taxonomy" id="13708"/>
    <lineage>
        <taxon>Eukaryota</taxon>
        <taxon>Viridiplantae</taxon>
        <taxon>Streptophyta</taxon>
        <taxon>Embryophyta</taxon>
        <taxon>Tracheophyta</taxon>
        <taxon>Spermatophyta</taxon>
        <taxon>Magnoliopsida</taxon>
        <taxon>eudicotyledons</taxon>
        <taxon>Gunneridae</taxon>
        <taxon>Pentapetalae</taxon>
        <taxon>asterids</taxon>
        <taxon>campanulids</taxon>
        <taxon>Asterales</taxon>
        <taxon>Asteraceae</taxon>
        <taxon>Asteroideae</taxon>
        <taxon>Heliantheae alliance</taxon>
        <taxon>Tageteae</taxon>
        <taxon>Tagetes</taxon>
    </lineage>
</organism>
<dbReference type="InterPro" id="IPR000225">
    <property type="entry name" value="Armadillo"/>
</dbReference>
<sequence>MCRHNCFFYGLLAKHNIVSLLVDCCSDGDNHTRNSACFAIGNVAYHNDFFYEELRRCIPKLANLLLSEEELDRTKINASGALSNLVRHSNKFCHDMVSKGAMLALLKLVEDHSVVAPNSSWCESPPKVALLALDKMCVHTSFRQFVRASDQYSLIETLCESEDEMIAKHASNIIKRTSQS</sequence>
<evidence type="ECO:0000256" key="1">
    <source>
        <dbReference type="ARBA" id="ARBA00012513"/>
    </source>
</evidence>
<comment type="catalytic activity">
    <reaction evidence="8">
        <text>L-threonyl-[protein] + ATP = O-phospho-L-threonyl-[protein] + ADP + H(+)</text>
        <dbReference type="Rhea" id="RHEA:46608"/>
        <dbReference type="Rhea" id="RHEA-COMP:11060"/>
        <dbReference type="Rhea" id="RHEA-COMP:11605"/>
        <dbReference type="ChEBI" id="CHEBI:15378"/>
        <dbReference type="ChEBI" id="CHEBI:30013"/>
        <dbReference type="ChEBI" id="CHEBI:30616"/>
        <dbReference type="ChEBI" id="CHEBI:61977"/>
        <dbReference type="ChEBI" id="CHEBI:456216"/>
        <dbReference type="EC" id="2.7.11.1"/>
    </reaction>
</comment>
<keyword evidence="13" id="KW-1185">Reference proteome</keyword>
<evidence type="ECO:0000256" key="5">
    <source>
        <dbReference type="ARBA" id="ARBA00022741"/>
    </source>
</evidence>
<dbReference type="EC" id="2.7.11.1" evidence="1"/>
<dbReference type="GO" id="GO:0004674">
    <property type="term" value="F:protein serine/threonine kinase activity"/>
    <property type="evidence" value="ECO:0007669"/>
    <property type="project" value="UniProtKB-KW"/>
</dbReference>
<reference evidence="12" key="1">
    <citation type="journal article" date="2023" name="bioRxiv">
        <title>Improved chromosome-level genome assembly for marigold (Tagetes erecta).</title>
        <authorList>
            <person name="Jiang F."/>
            <person name="Yuan L."/>
            <person name="Wang S."/>
            <person name="Wang H."/>
            <person name="Xu D."/>
            <person name="Wang A."/>
            <person name="Fan W."/>
        </authorList>
    </citation>
    <scope>NUCLEOTIDE SEQUENCE</scope>
    <source>
        <strain evidence="12">WSJ</strain>
        <tissue evidence="12">Leaf</tissue>
    </source>
</reference>
<evidence type="ECO:0000256" key="8">
    <source>
        <dbReference type="ARBA" id="ARBA00047899"/>
    </source>
</evidence>
<comment type="catalytic activity">
    <reaction evidence="9">
        <text>L-seryl-[protein] + ATP = O-phospho-L-seryl-[protein] + ADP + H(+)</text>
        <dbReference type="Rhea" id="RHEA:17989"/>
        <dbReference type="Rhea" id="RHEA-COMP:9863"/>
        <dbReference type="Rhea" id="RHEA-COMP:11604"/>
        <dbReference type="ChEBI" id="CHEBI:15378"/>
        <dbReference type="ChEBI" id="CHEBI:29999"/>
        <dbReference type="ChEBI" id="CHEBI:30616"/>
        <dbReference type="ChEBI" id="CHEBI:83421"/>
        <dbReference type="ChEBI" id="CHEBI:456216"/>
        <dbReference type="EC" id="2.7.11.1"/>
    </reaction>
</comment>
<dbReference type="AlphaFoldDB" id="A0AAD8KPE2"/>
<evidence type="ECO:0000256" key="2">
    <source>
        <dbReference type="ARBA" id="ARBA00022527"/>
    </source>
</evidence>
<evidence type="ECO:0000256" key="4">
    <source>
        <dbReference type="ARBA" id="ARBA00022737"/>
    </source>
</evidence>
<evidence type="ECO:0000256" key="9">
    <source>
        <dbReference type="ARBA" id="ARBA00048679"/>
    </source>
</evidence>
<dbReference type="PANTHER" id="PTHR22983:SF6">
    <property type="entry name" value="SERINE_THREONINE-PROTEIN KINASE 36"/>
    <property type="match status" value="1"/>
</dbReference>
<feature type="chain" id="PRO_5042272686" description="non-specific serine/threonine protein kinase" evidence="11">
    <location>
        <begin position="20"/>
        <end position="180"/>
    </location>
</feature>
<keyword evidence="3" id="KW-0808">Transferase</keyword>
<proteinExistence type="predicted"/>
<comment type="caution">
    <text evidence="12">The sequence shown here is derived from an EMBL/GenBank/DDBJ whole genome shotgun (WGS) entry which is preliminary data.</text>
</comment>
<dbReference type="PROSITE" id="PS50176">
    <property type="entry name" value="ARM_REPEAT"/>
    <property type="match status" value="1"/>
</dbReference>
<accession>A0AAD8KPE2</accession>
<evidence type="ECO:0000256" key="11">
    <source>
        <dbReference type="SAM" id="SignalP"/>
    </source>
</evidence>
<dbReference type="Proteomes" id="UP001229421">
    <property type="component" value="Unassembled WGS sequence"/>
</dbReference>
<dbReference type="SUPFAM" id="SSF48371">
    <property type="entry name" value="ARM repeat"/>
    <property type="match status" value="1"/>
</dbReference>
<evidence type="ECO:0000256" key="3">
    <source>
        <dbReference type="ARBA" id="ARBA00022679"/>
    </source>
</evidence>
<keyword evidence="11" id="KW-0732">Signal</keyword>
<evidence type="ECO:0000313" key="12">
    <source>
        <dbReference type="EMBL" id="KAK1424796.1"/>
    </source>
</evidence>
<dbReference type="InterPro" id="IPR011989">
    <property type="entry name" value="ARM-like"/>
</dbReference>
<dbReference type="Gene3D" id="1.25.10.10">
    <property type="entry name" value="Leucine-rich Repeat Variant"/>
    <property type="match status" value="1"/>
</dbReference>
<evidence type="ECO:0000256" key="6">
    <source>
        <dbReference type="ARBA" id="ARBA00022777"/>
    </source>
</evidence>
<keyword evidence="2" id="KW-0723">Serine/threonine-protein kinase</keyword>
<keyword evidence="6" id="KW-0418">Kinase</keyword>